<dbReference type="EMBL" id="CYZT01000003">
    <property type="protein sequence ID" value="CUN57688.1"/>
    <property type="molecule type" value="Genomic_DNA"/>
</dbReference>
<keyword evidence="2 7" id="KW-0813">Transport</keyword>
<feature type="domain" description="ABC transmembrane type-1" evidence="8">
    <location>
        <begin position="96"/>
        <end position="297"/>
    </location>
</feature>
<dbReference type="PANTHER" id="PTHR43163">
    <property type="entry name" value="DIPEPTIDE TRANSPORT SYSTEM PERMEASE PROTEIN DPPB-RELATED"/>
    <property type="match status" value="1"/>
</dbReference>
<dbReference type="InterPro" id="IPR035906">
    <property type="entry name" value="MetI-like_sf"/>
</dbReference>
<dbReference type="PROSITE" id="PS50928">
    <property type="entry name" value="ABC_TM1"/>
    <property type="match status" value="1"/>
</dbReference>
<gene>
    <name evidence="9" type="primary">gsiC_1</name>
    <name evidence="9" type="ORF">ERS852411_00130</name>
</gene>
<keyword evidence="5 7" id="KW-1133">Transmembrane helix</keyword>
<feature type="transmembrane region" description="Helical" evidence="7">
    <location>
        <begin position="9"/>
        <end position="29"/>
    </location>
</feature>
<proteinExistence type="inferred from homology"/>
<sequence>MHRYVIKRLLFLIPTVLGVTFIIFFVMSITPGNPGRMILGPTALQEDVDEMNHELGYDQPLIIRYINYIKNAITEGDFGTSYATKRPVFEELWPRFLVTLRMALFVMLISVGIGVPIGIYSAVKQYTLWDTIPTMIAFFLAAVPSFVVGMVLLLVFAMKLNWFPSYGLSSLKHYILPILAASICEVSSYLRFTKSSMLEAIRQDYVRTARSKGVPERTVIWKHALKNALLPVVTSIGMRFGMLLAGMVTTEQLFSIPGVGSLIVDSISQKDEPMVIACAIMVSICFTLLMLLVDIIYAFIDPRIRAKYSKRKGW</sequence>
<dbReference type="InterPro" id="IPR045621">
    <property type="entry name" value="BPD_transp_1_N"/>
</dbReference>
<accession>A0A173Y4T7</accession>
<dbReference type="SUPFAM" id="SSF161098">
    <property type="entry name" value="MetI-like"/>
    <property type="match status" value="1"/>
</dbReference>
<evidence type="ECO:0000256" key="4">
    <source>
        <dbReference type="ARBA" id="ARBA00022692"/>
    </source>
</evidence>
<dbReference type="CDD" id="cd06261">
    <property type="entry name" value="TM_PBP2"/>
    <property type="match status" value="1"/>
</dbReference>
<keyword evidence="3" id="KW-1003">Cell membrane</keyword>
<dbReference type="Pfam" id="PF00528">
    <property type="entry name" value="BPD_transp_1"/>
    <property type="match status" value="1"/>
</dbReference>
<comment type="similarity">
    <text evidence="7">Belongs to the binding-protein-dependent transport system permease family.</text>
</comment>
<feature type="transmembrane region" description="Helical" evidence="7">
    <location>
        <begin position="135"/>
        <end position="162"/>
    </location>
</feature>
<feature type="transmembrane region" description="Helical" evidence="7">
    <location>
        <begin position="228"/>
        <end position="248"/>
    </location>
</feature>
<feature type="transmembrane region" description="Helical" evidence="7">
    <location>
        <begin position="102"/>
        <end position="123"/>
    </location>
</feature>
<reference evidence="9 10" key="1">
    <citation type="submission" date="2015-09" db="EMBL/GenBank/DDBJ databases">
        <authorList>
            <consortium name="Pathogen Informatics"/>
        </authorList>
    </citation>
    <scope>NUCLEOTIDE SEQUENCE [LARGE SCALE GENOMIC DNA]</scope>
    <source>
        <strain evidence="9 10">2789STDY5608854</strain>
    </source>
</reference>
<dbReference type="AlphaFoldDB" id="A0A173Y4T7"/>
<feature type="transmembrane region" description="Helical" evidence="7">
    <location>
        <begin position="174"/>
        <end position="192"/>
    </location>
</feature>
<organism evidence="9 10">
    <name type="scientific">Flavonifractor plautii</name>
    <name type="common">Fusobacterium plautii</name>
    <dbReference type="NCBI Taxonomy" id="292800"/>
    <lineage>
        <taxon>Bacteria</taxon>
        <taxon>Bacillati</taxon>
        <taxon>Bacillota</taxon>
        <taxon>Clostridia</taxon>
        <taxon>Eubacteriales</taxon>
        <taxon>Oscillospiraceae</taxon>
        <taxon>Flavonifractor</taxon>
    </lineage>
</organism>
<feature type="transmembrane region" description="Helical" evidence="7">
    <location>
        <begin position="274"/>
        <end position="300"/>
    </location>
</feature>
<evidence type="ECO:0000256" key="5">
    <source>
        <dbReference type="ARBA" id="ARBA00022989"/>
    </source>
</evidence>
<dbReference type="GO" id="GO:0005886">
    <property type="term" value="C:plasma membrane"/>
    <property type="evidence" value="ECO:0007669"/>
    <property type="project" value="UniProtKB-SubCell"/>
</dbReference>
<dbReference type="GO" id="GO:0071916">
    <property type="term" value="F:dipeptide transmembrane transporter activity"/>
    <property type="evidence" value="ECO:0007669"/>
    <property type="project" value="TreeGrafter"/>
</dbReference>
<evidence type="ECO:0000256" key="1">
    <source>
        <dbReference type="ARBA" id="ARBA00004651"/>
    </source>
</evidence>
<evidence type="ECO:0000313" key="10">
    <source>
        <dbReference type="Proteomes" id="UP000095746"/>
    </source>
</evidence>
<dbReference type="PANTHER" id="PTHR43163:SF6">
    <property type="entry name" value="DIPEPTIDE TRANSPORT SYSTEM PERMEASE PROTEIN DPPB-RELATED"/>
    <property type="match status" value="1"/>
</dbReference>
<evidence type="ECO:0000259" key="8">
    <source>
        <dbReference type="PROSITE" id="PS50928"/>
    </source>
</evidence>
<evidence type="ECO:0000256" key="2">
    <source>
        <dbReference type="ARBA" id="ARBA00022448"/>
    </source>
</evidence>
<dbReference type="Gene3D" id="1.10.3720.10">
    <property type="entry name" value="MetI-like"/>
    <property type="match status" value="1"/>
</dbReference>
<comment type="subcellular location">
    <subcellularLocation>
        <location evidence="1 7">Cell membrane</location>
        <topology evidence="1 7">Multi-pass membrane protein</topology>
    </subcellularLocation>
</comment>
<dbReference type="InterPro" id="IPR000515">
    <property type="entry name" value="MetI-like"/>
</dbReference>
<evidence type="ECO:0000256" key="3">
    <source>
        <dbReference type="ARBA" id="ARBA00022475"/>
    </source>
</evidence>
<evidence type="ECO:0000313" key="9">
    <source>
        <dbReference type="EMBL" id="CUN57688.1"/>
    </source>
</evidence>
<keyword evidence="6 7" id="KW-0472">Membrane</keyword>
<keyword evidence="4 7" id="KW-0812">Transmembrane</keyword>
<evidence type="ECO:0000256" key="6">
    <source>
        <dbReference type="ARBA" id="ARBA00023136"/>
    </source>
</evidence>
<dbReference type="RefSeq" id="WP_021632970.1">
    <property type="nucleotide sequence ID" value="NZ_CAAKOI010000398.1"/>
</dbReference>
<dbReference type="Pfam" id="PF19300">
    <property type="entry name" value="BPD_transp_1_N"/>
    <property type="match status" value="1"/>
</dbReference>
<dbReference type="Proteomes" id="UP000095746">
    <property type="component" value="Unassembled WGS sequence"/>
</dbReference>
<evidence type="ECO:0000256" key="7">
    <source>
        <dbReference type="RuleBase" id="RU363032"/>
    </source>
</evidence>
<protein>
    <submittedName>
        <fullName evidence="9">Glutathione transport system permease protein gsiC</fullName>
    </submittedName>
</protein>
<name>A0A173Y4T7_FLAPL</name>